<evidence type="ECO:0000313" key="2">
    <source>
        <dbReference type="EMBL" id="CAD5217082.1"/>
    </source>
</evidence>
<accession>A0A7I8WXN8</accession>
<gene>
    <name evidence="2" type="ORF">BXYJ_LOCUS4857</name>
</gene>
<organism evidence="2 3">
    <name type="scientific">Bursaphelenchus xylophilus</name>
    <name type="common">Pinewood nematode worm</name>
    <name type="synonym">Aphelenchoides xylophilus</name>
    <dbReference type="NCBI Taxonomy" id="6326"/>
    <lineage>
        <taxon>Eukaryota</taxon>
        <taxon>Metazoa</taxon>
        <taxon>Ecdysozoa</taxon>
        <taxon>Nematoda</taxon>
        <taxon>Chromadorea</taxon>
        <taxon>Rhabditida</taxon>
        <taxon>Tylenchina</taxon>
        <taxon>Tylenchomorpha</taxon>
        <taxon>Aphelenchoidea</taxon>
        <taxon>Aphelenchoididae</taxon>
        <taxon>Bursaphelenchus</taxon>
    </lineage>
</organism>
<dbReference type="EMBL" id="CAJFDI010000002">
    <property type="protein sequence ID" value="CAD5217082.1"/>
    <property type="molecule type" value="Genomic_DNA"/>
</dbReference>
<proteinExistence type="predicted"/>
<dbReference type="AlphaFoldDB" id="A0A7I8WXN8"/>
<dbReference type="EMBL" id="CAJFCV020000002">
    <property type="protein sequence ID" value="CAG9100443.1"/>
    <property type="molecule type" value="Genomic_DNA"/>
</dbReference>
<sequence length="142" mass="16092">MSRKPRPPSLAEINANSLSLQKKNKPENLDLRATSNFNVLHERDEEDFDDIRPFLNRVRACKSSAESSLDSPLFRLRTSSRCSGKFNVSSPLTRSFNCESPHSLPQTYCNEAMGRLETNLACQTPLIVLLLFLLSEPFIIFC</sequence>
<dbReference type="OrthoDB" id="10418471at2759"/>
<dbReference type="Proteomes" id="UP000659654">
    <property type="component" value="Unassembled WGS sequence"/>
</dbReference>
<name>A0A7I8WXN8_BURXY</name>
<comment type="caution">
    <text evidence="2">The sequence shown here is derived from an EMBL/GenBank/DDBJ whole genome shotgun (WGS) entry which is preliminary data.</text>
</comment>
<keyword evidence="3" id="KW-1185">Reference proteome</keyword>
<evidence type="ECO:0000313" key="3">
    <source>
        <dbReference type="Proteomes" id="UP000659654"/>
    </source>
</evidence>
<feature type="region of interest" description="Disordered" evidence="1">
    <location>
        <begin position="1"/>
        <end position="26"/>
    </location>
</feature>
<reference evidence="2" key="1">
    <citation type="submission" date="2020-09" db="EMBL/GenBank/DDBJ databases">
        <authorList>
            <person name="Kikuchi T."/>
        </authorList>
    </citation>
    <scope>NUCLEOTIDE SEQUENCE</scope>
    <source>
        <strain evidence="2">Ka4C1</strain>
    </source>
</reference>
<protein>
    <submittedName>
        <fullName evidence="2">(pine wood nematode) hypothetical protein</fullName>
    </submittedName>
</protein>
<evidence type="ECO:0000256" key="1">
    <source>
        <dbReference type="SAM" id="MobiDB-lite"/>
    </source>
</evidence>
<dbReference type="Proteomes" id="UP000582659">
    <property type="component" value="Unassembled WGS sequence"/>
</dbReference>